<reference evidence="1" key="1">
    <citation type="submission" date="2018-02" db="EMBL/GenBank/DDBJ databases">
        <authorList>
            <person name="Cohen D.B."/>
            <person name="Kent A.D."/>
        </authorList>
    </citation>
    <scope>NUCLEOTIDE SEQUENCE</scope>
</reference>
<sequence length="253" mass="29861">MQYLGFPLGAKFKYQEIWNLILEKVEEAPGRMEAILSFKGSTILFGVELIAEKYGSVGGGWHTQLVRGTYEPLMVLFPELNRITRDKEAFAASHLRLRNEVVHWELDFIRLIQDWELESVSNFLDILYSIPIKGKGRIKFVGNPQDQRSSKYALSIMLCLQRIVDGKTIDHLFLHYYTVAKEMWDIVLTLFGMHWVMPRHLVDLLDFWQGKLGRHRHTEIWKAIPHCLMWCIWRERNTRSLELLRIAKGMFWL</sequence>
<proteinExistence type="predicted"/>
<protein>
    <submittedName>
        <fullName evidence="1">Uncharacterized protein</fullName>
    </submittedName>
</protein>
<dbReference type="AlphaFoldDB" id="A0A2N9G4B4"/>
<accession>A0A2N9G4B4</accession>
<name>A0A2N9G4B4_FAGSY</name>
<gene>
    <name evidence="1" type="ORF">FSB_LOCUS22091</name>
</gene>
<evidence type="ECO:0000313" key="1">
    <source>
        <dbReference type="EMBL" id="SPC94209.1"/>
    </source>
</evidence>
<dbReference type="EMBL" id="OIVN01001458">
    <property type="protein sequence ID" value="SPC94209.1"/>
    <property type="molecule type" value="Genomic_DNA"/>
</dbReference>
<organism evidence="1">
    <name type="scientific">Fagus sylvatica</name>
    <name type="common">Beechnut</name>
    <dbReference type="NCBI Taxonomy" id="28930"/>
    <lineage>
        <taxon>Eukaryota</taxon>
        <taxon>Viridiplantae</taxon>
        <taxon>Streptophyta</taxon>
        <taxon>Embryophyta</taxon>
        <taxon>Tracheophyta</taxon>
        <taxon>Spermatophyta</taxon>
        <taxon>Magnoliopsida</taxon>
        <taxon>eudicotyledons</taxon>
        <taxon>Gunneridae</taxon>
        <taxon>Pentapetalae</taxon>
        <taxon>rosids</taxon>
        <taxon>fabids</taxon>
        <taxon>Fagales</taxon>
        <taxon>Fagaceae</taxon>
        <taxon>Fagus</taxon>
    </lineage>
</organism>